<gene>
    <name evidence="1" type="ORF">ERS007739_03710</name>
</gene>
<sequence>MAATDERALVTRTVEPLTPALDMVSRLFAEQWTRAAEEAALFPCA</sequence>
<name>A0A916LEC2_MYCTX</name>
<dbReference type="AlphaFoldDB" id="A0A916LEC2"/>
<reference evidence="2" key="1">
    <citation type="submission" date="2015-03" db="EMBL/GenBank/DDBJ databases">
        <authorList>
            <consortium name="Pathogen Informatics"/>
        </authorList>
    </citation>
    <scope>NUCLEOTIDE SEQUENCE [LARGE SCALE GENOMIC DNA]</scope>
    <source>
        <strain evidence="2">N09902308</strain>
    </source>
</reference>
<organism evidence="1 2">
    <name type="scientific">Mycobacterium tuberculosis</name>
    <dbReference type="NCBI Taxonomy" id="1773"/>
    <lineage>
        <taxon>Bacteria</taxon>
        <taxon>Bacillati</taxon>
        <taxon>Actinomycetota</taxon>
        <taxon>Actinomycetes</taxon>
        <taxon>Mycobacteriales</taxon>
        <taxon>Mycobacteriaceae</taxon>
        <taxon>Mycobacterium</taxon>
        <taxon>Mycobacterium tuberculosis complex</taxon>
    </lineage>
</organism>
<dbReference type="EMBL" id="CSBK01002009">
    <property type="protein sequence ID" value="COZ40012.1"/>
    <property type="molecule type" value="Genomic_DNA"/>
</dbReference>
<accession>A0A916LEC2</accession>
<proteinExistence type="predicted"/>
<comment type="caution">
    <text evidence="1">The sequence shown here is derived from an EMBL/GenBank/DDBJ whole genome shotgun (WGS) entry which is preliminary data.</text>
</comment>
<evidence type="ECO:0000313" key="2">
    <source>
        <dbReference type="Proteomes" id="UP000039021"/>
    </source>
</evidence>
<evidence type="ECO:0000313" key="1">
    <source>
        <dbReference type="EMBL" id="COZ40012.1"/>
    </source>
</evidence>
<protein>
    <submittedName>
        <fullName evidence="1">Molybdopterin biosynthesis protein moeX</fullName>
    </submittedName>
</protein>
<dbReference type="Proteomes" id="UP000039021">
    <property type="component" value="Unassembled WGS sequence"/>
</dbReference>